<accession>A0A2R8BAF4</accession>
<evidence type="ECO:0000313" key="2">
    <source>
        <dbReference type="EMBL" id="SPH20041.1"/>
    </source>
</evidence>
<reference evidence="2 3" key="1">
    <citation type="submission" date="2018-03" db="EMBL/GenBank/DDBJ databases">
        <authorList>
            <person name="Keele B.F."/>
        </authorList>
    </citation>
    <scope>NUCLEOTIDE SEQUENCE [LARGE SCALE GENOMIC DNA]</scope>
    <source>
        <strain evidence="2 3">CECT 8599</strain>
    </source>
</reference>
<dbReference type="EMBL" id="OMOR01000001">
    <property type="protein sequence ID" value="SPH20041.1"/>
    <property type="molecule type" value="Genomic_DNA"/>
</dbReference>
<name>A0A2R8BAF4_9RHOB</name>
<dbReference type="Proteomes" id="UP000244880">
    <property type="component" value="Unassembled WGS sequence"/>
</dbReference>
<gene>
    <name evidence="2" type="ORF">ASD8599_00781</name>
</gene>
<feature type="chain" id="PRO_5015361472" evidence="1">
    <location>
        <begin position="20"/>
        <end position="165"/>
    </location>
</feature>
<proteinExistence type="predicted"/>
<keyword evidence="3" id="KW-1185">Reference proteome</keyword>
<evidence type="ECO:0000313" key="3">
    <source>
        <dbReference type="Proteomes" id="UP000244880"/>
    </source>
</evidence>
<evidence type="ECO:0000256" key="1">
    <source>
        <dbReference type="SAM" id="SignalP"/>
    </source>
</evidence>
<protein>
    <submittedName>
        <fullName evidence="2">Uncharacterized protein</fullName>
    </submittedName>
</protein>
<dbReference type="RefSeq" id="WP_146188184.1">
    <property type="nucleotide sequence ID" value="NZ_OMOR01000001.1"/>
</dbReference>
<feature type="signal peptide" evidence="1">
    <location>
        <begin position="1"/>
        <end position="19"/>
    </location>
</feature>
<sequence>MMKVLCTAIVALLPMAASAQWESPYMDRARKVLAKGLGQIGQWQTTHTTNQTVMQCTSCAQVVTVVLRQIDDYTKGSDFARPMDLYMAGRKALCRDLAADQTGRCLDLKAPGFFSLEQDDMIYEFVTPLGTSLLAGYVEGPKDATELPQAQNILRQAVKALSPRW</sequence>
<dbReference type="AlphaFoldDB" id="A0A2R8BAF4"/>
<keyword evidence="1" id="KW-0732">Signal</keyword>
<organism evidence="2 3">
    <name type="scientific">Ascidiaceihabitans donghaensis</name>
    <dbReference type="NCBI Taxonomy" id="1510460"/>
    <lineage>
        <taxon>Bacteria</taxon>
        <taxon>Pseudomonadati</taxon>
        <taxon>Pseudomonadota</taxon>
        <taxon>Alphaproteobacteria</taxon>
        <taxon>Rhodobacterales</taxon>
        <taxon>Paracoccaceae</taxon>
        <taxon>Ascidiaceihabitans</taxon>
    </lineage>
</organism>